<dbReference type="FunFam" id="2.170.130.10:FF:000008">
    <property type="entry name" value="SusC/RagA family TonB-linked outer membrane protein"/>
    <property type="match status" value="1"/>
</dbReference>
<proteinExistence type="inferred from homology"/>
<dbReference type="SUPFAM" id="SSF49464">
    <property type="entry name" value="Carboxypeptidase regulatory domain-like"/>
    <property type="match status" value="1"/>
</dbReference>
<dbReference type="Pfam" id="PF07715">
    <property type="entry name" value="Plug"/>
    <property type="match status" value="1"/>
</dbReference>
<dbReference type="NCBIfam" id="TIGR04057">
    <property type="entry name" value="SusC_RagA_signa"/>
    <property type="match status" value="1"/>
</dbReference>
<accession>A0AB33IW12</accession>
<evidence type="ECO:0000259" key="9">
    <source>
        <dbReference type="SMART" id="SM00965"/>
    </source>
</evidence>
<keyword evidence="3 7" id="KW-1134">Transmembrane beta strand</keyword>
<name>A0AB33IW12_9BACT</name>
<reference evidence="10" key="1">
    <citation type="submission" date="2024-07" db="EMBL/GenBank/DDBJ databases">
        <title>Complete genome sequence of Prevotella sp. YM-2024 GTC17253.</title>
        <authorList>
            <person name="Hayashi M."/>
            <person name="Muto Y."/>
            <person name="Tanaka K."/>
            <person name="Niwa H."/>
        </authorList>
    </citation>
    <scope>NUCLEOTIDE SEQUENCE</scope>
    <source>
        <strain evidence="10">GTC17253</strain>
    </source>
</reference>
<gene>
    <name evidence="10" type="ORF">GTC17253_21840</name>
</gene>
<keyword evidence="8" id="KW-0732">Signal</keyword>
<evidence type="ECO:0000256" key="4">
    <source>
        <dbReference type="ARBA" id="ARBA00022692"/>
    </source>
</evidence>
<comment type="subcellular location">
    <subcellularLocation>
        <location evidence="1 7">Cell outer membrane</location>
        <topology evidence="1 7">Multi-pass membrane protein</topology>
    </subcellularLocation>
</comment>
<dbReference type="SUPFAM" id="SSF56935">
    <property type="entry name" value="Porins"/>
    <property type="match status" value="1"/>
</dbReference>
<evidence type="ECO:0000256" key="2">
    <source>
        <dbReference type="ARBA" id="ARBA00022448"/>
    </source>
</evidence>
<sequence>MKTPPKFKRWAALLLVLLYSVAISAQEQKVTLRLRNVTLKQVFKSIEKQTACRFSYRDVIVDNTHVTVNYTNTSVKQILNELLAPRNLTYIMSEKSIVIYDKKTPQTPQRKDGVTKKKVTGTIVDANGEPIIGATVSVKNNPGKVAITDINGRYTLEDVYTDDVLETNYLGFAPKRVEVGNQAIINMSLLTTAEELNEVVVVGYGVTKKRDLAGAISSLKPGDVNAGVVSDMSQFLKGRASGVQVRQNSLEPGGSVSIRVRGASSVSADNEPLYVVDGFQTDNMTHINVDDIESIEVLKDASTTAIYGARGANGVVLITTKKGKAGEFKIEYNTRNALKMTYNPWSLLDAGETIALSRRLFEQNPTSTSSDWTAEQAQYRGKGTDWIKETTRDIITTTHELAVSGGNEKLTAFVSANILSEPGVLLNTDYSRFGGRTNLAYQINKRLRFGANLSFSRSRKKYLDMGTISSDKNVMYRIFNLEPWKDKEGYDVFGIKSRRPGVFEEMNGAQLYRTFNTMYGTVYTDFDLLPTLTLTGRYTYGYDHLKTEKYYDRSTTIGQSYNGQAFLGHEEIWKHQIEGIATWTPRLGENHSLKLTGGTSYIFQKGPADEMQAYGFASDVFSFKNIAAAAHIDWIGSGESNLKKESFFGRVEYILNNKYIINASVRADGSSVFGANHRWGTFPAGSFAWHIGDEKFMDFAKPFFSRIKLRTSYGLSGNDGIRFGLSQYQYSVRDVHIGGNEAQKGMYPSNPYNPELRWETTSQWNVGLDLTMLDGRIEASLDYYIKRTKNLLNPTPINPSGGFPNFTDSDGRRYEYTAMMTNDGKIQNKGFELSIKSTNIRTKDFLWSSTFNFSTNKSRVLELNNGKARFQYIRPHGLYDEKEYLILKEGEPLSAIYGYVFDGIIQTGETYKAQPNAVPGDPKFKDLNGDGIIDQQDRKVLGSGIPTTFLGLQNTFTYKNLDLSIFIDSSLGGKMLNLTRIYLEDNNRLSESQQRWTQGGRIITDAEGKSITTEGYASTTVPRKGYQRNAEIQYGSYINSRFVEETDYLKLRNIELGYTLVGKQWNINFVKAIRLFVGAQNLLTLTKYKGFDPDISTNGSSAIAQGLDLNSYPAYRTLNFGAKITF</sequence>
<dbReference type="InterPro" id="IPR039426">
    <property type="entry name" value="TonB-dep_rcpt-like"/>
</dbReference>
<keyword evidence="6 7" id="KW-0998">Cell outer membrane</keyword>
<dbReference type="Gene3D" id="2.170.130.10">
    <property type="entry name" value="TonB-dependent receptor, plug domain"/>
    <property type="match status" value="1"/>
</dbReference>
<keyword evidence="5 7" id="KW-0472">Membrane</keyword>
<comment type="similarity">
    <text evidence="7">Belongs to the TonB-dependent receptor family.</text>
</comment>
<dbReference type="InterPro" id="IPR011662">
    <property type="entry name" value="Secretin/TonB_short_N"/>
</dbReference>
<feature type="domain" description="Secretin/TonB short N-terminal" evidence="9">
    <location>
        <begin position="52"/>
        <end position="102"/>
    </location>
</feature>
<dbReference type="SMART" id="SM00965">
    <property type="entry name" value="STN"/>
    <property type="match status" value="1"/>
</dbReference>
<dbReference type="InterPro" id="IPR023996">
    <property type="entry name" value="TonB-dep_OMP_SusC/RagA"/>
</dbReference>
<keyword evidence="10" id="KW-0675">Receptor</keyword>
<dbReference type="EMBL" id="AP035785">
    <property type="protein sequence ID" value="BFO72218.1"/>
    <property type="molecule type" value="Genomic_DNA"/>
</dbReference>
<evidence type="ECO:0000256" key="8">
    <source>
        <dbReference type="SAM" id="SignalP"/>
    </source>
</evidence>
<keyword evidence="4 7" id="KW-0812">Transmembrane</keyword>
<evidence type="ECO:0000256" key="1">
    <source>
        <dbReference type="ARBA" id="ARBA00004571"/>
    </source>
</evidence>
<evidence type="ECO:0000256" key="6">
    <source>
        <dbReference type="ARBA" id="ARBA00023237"/>
    </source>
</evidence>
<protein>
    <submittedName>
        <fullName evidence="10">TonB-dependent receptor</fullName>
    </submittedName>
</protein>
<evidence type="ECO:0000256" key="7">
    <source>
        <dbReference type="PROSITE-ProRule" id="PRU01360"/>
    </source>
</evidence>
<dbReference type="NCBIfam" id="TIGR04056">
    <property type="entry name" value="OMP_RagA_SusC"/>
    <property type="match status" value="1"/>
</dbReference>
<dbReference type="InterPro" id="IPR037066">
    <property type="entry name" value="Plug_dom_sf"/>
</dbReference>
<dbReference type="Gene3D" id="2.40.170.20">
    <property type="entry name" value="TonB-dependent receptor, beta-barrel domain"/>
    <property type="match status" value="1"/>
</dbReference>
<feature type="chain" id="PRO_5044237831" evidence="8">
    <location>
        <begin position="26"/>
        <end position="1126"/>
    </location>
</feature>
<dbReference type="InterPro" id="IPR008969">
    <property type="entry name" value="CarboxyPept-like_regulatory"/>
</dbReference>
<evidence type="ECO:0000256" key="3">
    <source>
        <dbReference type="ARBA" id="ARBA00022452"/>
    </source>
</evidence>
<dbReference type="InterPro" id="IPR023997">
    <property type="entry name" value="TonB-dep_OMP_SusC/RagA_CS"/>
</dbReference>
<evidence type="ECO:0000256" key="5">
    <source>
        <dbReference type="ARBA" id="ARBA00023136"/>
    </source>
</evidence>
<dbReference type="AlphaFoldDB" id="A0AB33IW12"/>
<dbReference type="GO" id="GO:0009279">
    <property type="term" value="C:cell outer membrane"/>
    <property type="evidence" value="ECO:0007669"/>
    <property type="project" value="UniProtKB-SubCell"/>
</dbReference>
<dbReference type="Pfam" id="PF13715">
    <property type="entry name" value="CarbopepD_reg_2"/>
    <property type="match status" value="1"/>
</dbReference>
<dbReference type="InterPro" id="IPR036942">
    <property type="entry name" value="Beta-barrel_TonB_sf"/>
</dbReference>
<feature type="signal peptide" evidence="8">
    <location>
        <begin position="1"/>
        <end position="25"/>
    </location>
</feature>
<dbReference type="Gene3D" id="2.60.40.1120">
    <property type="entry name" value="Carboxypeptidase-like, regulatory domain"/>
    <property type="match status" value="1"/>
</dbReference>
<keyword evidence="2 7" id="KW-0813">Transport</keyword>
<organism evidence="10">
    <name type="scientific">Prevotella sp. GTC17253</name>
    <dbReference type="NCBI Taxonomy" id="3236793"/>
    <lineage>
        <taxon>Bacteria</taxon>
        <taxon>Pseudomonadati</taxon>
        <taxon>Bacteroidota</taxon>
        <taxon>Bacteroidia</taxon>
        <taxon>Bacteroidales</taxon>
        <taxon>Prevotellaceae</taxon>
        <taxon>Prevotella</taxon>
    </lineage>
</organism>
<dbReference type="Gene3D" id="3.55.50.30">
    <property type="match status" value="1"/>
</dbReference>
<evidence type="ECO:0000313" key="10">
    <source>
        <dbReference type="EMBL" id="BFO72218.1"/>
    </source>
</evidence>
<dbReference type="PROSITE" id="PS52016">
    <property type="entry name" value="TONB_DEPENDENT_REC_3"/>
    <property type="match status" value="1"/>
</dbReference>
<dbReference type="InterPro" id="IPR012910">
    <property type="entry name" value="Plug_dom"/>
</dbReference>